<protein>
    <submittedName>
        <fullName evidence="1">Mediator of RNA polymerase II transcription subunit 17</fullName>
    </submittedName>
</protein>
<gene>
    <name evidence="1" type="ORF">LOK49_LG08G01911</name>
</gene>
<sequence>MNIPPNSCRSLEFAFIGLHLGNNPRQSSKTKNRCSSDDLCKETKKEPVSDDECVKETYSILREVHHVIFDEQIFDMVNCEALNPSLGVNVTGIRENYLQLSIGQGAFVFISLVPSEQDNQTVDSAETQHLDTAIVPLETFDGSRLGERKNDTQKKKF</sequence>
<proteinExistence type="predicted"/>
<comment type="caution">
    <text evidence="1">The sequence shown here is derived from an EMBL/GenBank/DDBJ whole genome shotgun (WGS) entry which is preliminary data.</text>
</comment>
<organism evidence="1 2">
    <name type="scientific">Camellia lanceoleosa</name>
    <dbReference type="NCBI Taxonomy" id="1840588"/>
    <lineage>
        <taxon>Eukaryota</taxon>
        <taxon>Viridiplantae</taxon>
        <taxon>Streptophyta</taxon>
        <taxon>Embryophyta</taxon>
        <taxon>Tracheophyta</taxon>
        <taxon>Spermatophyta</taxon>
        <taxon>Magnoliopsida</taxon>
        <taxon>eudicotyledons</taxon>
        <taxon>Gunneridae</taxon>
        <taxon>Pentapetalae</taxon>
        <taxon>asterids</taxon>
        <taxon>Ericales</taxon>
        <taxon>Theaceae</taxon>
        <taxon>Camellia</taxon>
    </lineage>
</organism>
<name>A0ACC0GTI4_9ERIC</name>
<keyword evidence="2" id="KW-1185">Reference proteome</keyword>
<evidence type="ECO:0000313" key="2">
    <source>
        <dbReference type="Proteomes" id="UP001060215"/>
    </source>
</evidence>
<dbReference type="Proteomes" id="UP001060215">
    <property type="component" value="Chromosome 9"/>
</dbReference>
<evidence type="ECO:0000313" key="1">
    <source>
        <dbReference type="EMBL" id="KAI8003426.1"/>
    </source>
</evidence>
<accession>A0ACC0GTI4</accession>
<dbReference type="EMBL" id="CM045766">
    <property type="protein sequence ID" value="KAI8003426.1"/>
    <property type="molecule type" value="Genomic_DNA"/>
</dbReference>
<reference evidence="1 2" key="1">
    <citation type="journal article" date="2022" name="Plant J.">
        <title>Chromosome-level genome of Camellia lanceoleosa provides a valuable resource for understanding genome evolution and self-incompatibility.</title>
        <authorList>
            <person name="Gong W."/>
            <person name="Xiao S."/>
            <person name="Wang L."/>
            <person name="Liao Z."/>
            <person name="Chang Y."/>
            <person name="Mo W."/>
            <person name="Hu G."/>
            <person name="Li W."/>
            <person name="Zhao G."/>
            <person name="Zhu H."/>
            <person name="Hu X."/>
            <person name="Ji K."/>
            <person name="Xiang X."/>
            <person name="Song Q."/>
            <person name="Yuan D."/>
            <person name="Jin S."/>
            <person name="Zhang L."/>
        </authorList>
    </citation>
    <scope>NUCLEOTIDE SEQUENCE [LARGE SCALE GENOMIC DNA]</scope>
    <source>
        <strain evidence="1">SQ_2022a</strain>
    </source>
</reference>